<protein>
    <submittedName>
        <fullName evidence="3">Uncharacterized protein</fullName>
    </submittedName>
</protein>
<gene>
    <name evidence="3" type="ORF">BJ554DRAFT_7122</name>
</gene>
<dbReference type="EMBL" id="JAEFCI010004707">
    <property type="protein sequence ID" value="KAG5460786.1"/>
    <property type="molecule type" value="Genomic_DNA"/>
</dbReference>
<feature type="transmembrane region" description="Helical" evidence="2">
    <location>
        <begin position="6"/>
        <end position="27"/>
    </location>
</feature>
<evidence type="ECO:0000313" key="3">
    <source>
        <dbReference type="EMBL" id="KAG5460786.1"/>
    </source>
</evidence>
<keyword evidence="2" id="KW-0472">Membrane</keyword>
<feature type="region of interest" description="Disordered" evidence="1">
    <location>
        <begin position="53"/>
        <end position="96"/>
    </location>
</feature>
<comment type="caution">
    <text evidence="3">The sequence shown here is derived from an EMBL/GenBank/DDBJ whole genome shotgun (WGS) entry which is preliminary data.</text>
</comment>
<feature type="compositionally biased region" description="Low complexity" evidence="1">
    <location>
        <begin position="57"/>
        <end position="82"/>
    </location>
</feature>
<evidence type="ECO:0000256" key="2">
    <source>
        <dbReference type="SAM" id="Phobius"/>
    </source>
</evidence>
<evidence type="ECO:0000256" key="1">
    <source>
        <dbReference type="SAM" id="MobiDB-lite"/>
    </source>
</evidence>
<keyword evidence="2" id="KW-1133">Transmembrane helix</keyword>
<keyword evidence="4" id="KW-1185">Reference proteome</keyword>
<name>A0A8H7ZWP3_9FUNG</name>
<dbReference type="AlphaFoldDB" id="A0A8H7ZWP3"/>
<organism evidence="3 4">
    <name type="scientific">Olpidium bornovanus</name>
    <dbReference type="NCBI Taxonomy" id="278681"/>
    <lineage>
        <taxon>Eukaryota</taxon>
        <taxon>Fungi</taxon>
        <taxon>Fungi incertae sedis</taxon>
        <taxon>Olpidiomycota</taxon>
        <taxon>Olpidiomycotina</taxon>
        <taxon>Olpidiomycetes</taxon>
        <taxon>Olpidiales</taxon>
        <taxon>Olpidiaceae</taxon>
        <taxon>Olpidium</taxon>
    </lineage>
</organism>
<reference evidence="3 4" key="1">
    <citation type="journal article" name="Sci. Rep.">
        <title>Genome-scale phylogenetic analyses confirm Olpidium as the closest living zoosporic fungus to the non-flagellated, terrestrial fungi.</title>
        <authorList>
            <person name="Chang Y."/>
            <person name="Rochon D."/>
            <person name="Sekimoto S."/>
            <person name="Wang Y."/>
            <person name="Chovatia M."/>
            <person name="Sandor L."/>
            <person name="Salamov A."/>
            <person name="Grigoriev I.V."/>
            <person name="Stajich J.E."/>
            <person name="Spatafora J.W."/>
        </authorList>
    </citation>
    <scope>NUCLEOTIDE SEQUENCE [LARGE SCALE GENOMIC DNA]</scope>
    <source>
        <strain evidence="3">S191</strain>
    </source>
</reference>
<dbReference type="Proteomes" id="UP000673691">
    <property type="component" value="Unassembled WGS sequence"/>
</dbReference>
<sequence length="96" mass="10337">MSALYLSKLGPPAVAAAVGVTSAFFYYKPLALEVRKKAIEQHMADEAKRLQLEADGQQQQQQQQQQEQPSQEVVPKVVESQEAAPPLSTADASAAA</sequence>
<proteinExistence type="predicted"/>
<keyword evidence="2" id="KW-0812">Transmembrane</keyword>
<accession>A0A8H7ZWP3</accession>
<evidence type="ECO:0000313" key="4">
    <source>
        <dbReference type="Proteomes" id="UP000673691"/>
    </source>
</evidence>